<evidence type="ECO:0000256" key="1">
    <source>
        <dbReference type="SAM" id="MobiDB-lite"/>
    </source>
</evidence>
<feature type="compositionally biased region" description="Low complexity" evidence="1">
    <location>
        <begin position="179"/>
        <end position="189"/>
    </location>
</feature>
<gene>
    <name evidence="2" type="ORF">DBV05_g2663</name>
</gene>
<protein>
    <submittedName>
        <fullName evidence="2">Uncharacterized protein</fullName>
    </submittedName>
</protein>
<feature type="region of interest" description="Disordered" evidence="1">
    <location>
        <begin position="120"/>
        <end position="228"/>
    </location>
</feature>
<comment type="caution">
    <text evidence="2">The sequence shown here is derived from an EMBL/GenBank/DDBJ whole genome shotgun (WGS) entry which is preliminary data.</text>
</comment>
<dbReference type="EMBL" id="VCHE01000010">
    <property type="protein sequence ID" value="KAB2578872.1"/>
    <property type="molecule type" value="Genomic_DNA"/>
</dbReference>
<feature type="compositionally biased region" description="Polar residues" evidence="1">
    <location>
        <begin position="216"/>
        <end position="226"/>
    </location>
</feature>
<evidence type="ECO:0000313" key="3">
    <source>
        <dbReference type="Proteomes" id="UP000325902"/>
    </source>
</evidence>
<sequence length="403" mass="44147">MPKVAKTGYWEDRYKKYPDVNENAEGGGIRCETESDSDESVQSSPTAHRSNKFGERSSGSQRAARRARNSTADIDTDKATDFNKAKTVYDAKVLAGTATTEDLIWFSGLEADEKKRLKKLEQAQRGKMENKQQAAEGKNDDDGVVLGSSSLSTPSKPAPPKKYGMFSQPWMTPRDPGYSTTSTNSATASGVMASNRRNRNASPHTPSRRTDYRSAQLPTPSTTTKDSQLDQELSFGIVYRIDEETNEVMISAGHVANMVLQHHRSGALRVAAITSPARRAAFAPDNELSLGTVYRLDPETEEVMIPVSYAKNLILFHQRSGALHLSPGTQPSPLKRRRTDDDTIRVRPRRSPSPSRRPRGRPKGSKNKRDSSVVAAKGSFSSVGTSASRPVMIPDDSDTDAGE</sequence>
<organism evidence="2 3">
    <name type="scientific">Lasiodiplodia theobromae</name>
    <dbReference type="NCBI Taxonomy" id="45133"/>
    <lineage>
        <taxon>Eukaryota</taxon>
        <taxon>Fungi</taxon>
        <taxon>Dikarya</taxon>
        <taxon>Ascomycota</taxon>
        <taxon>Pezizomycotina</taxon>
        <taxon>Dothideomycetes</taxon>
        <taxon>Dothideomycetes incertae sedis</taxon>
        <taxon>Botryosphaeriales</taxon>
        <taxon>Botryosphaeriaceae</taxon>
        <taxon>Lasiodiplodia</taxon>
    </lineage>
</organism>
<evidence type="ECO:0000313" key="2">
    <source>
        <dbReference type="EMBL" id="KAB2578872.1"/>
    </source>
</evidence>
<keyword evidence="3" id="KW-1185">Reference proteome</keyword>
<feature type="region of interest" description="Disordered" evidence="1">
    <location>
        <begin position="323"/>
        <end position="403"/>
    </location>
</feature>
<feature type="compositionally biased region" description="Basic residues" evidence="1">
    <location>
        <begin position="346"/>
        <end position="366"/>
    </location>
</feature>
<dbReference type="OrthoDB" id="3944777at2759"/>
<feature type="region of interest" description="Disordered" evidence="1">
    <location>
        <begin position="15"/>
        <end position="81"/>
    </location>
</feature>
<reference evidence="2 3" key="1">
    <citation type="journal article" date="2019" name="Sci. Rep.">
        <title>A multi-omics analysis of the grapevine pathogen Lasiodiplodia theobromae reveals that temperature affects the expression of virulence- and pathogenicity-related genes.</title>
        <authorList>
            <person name="Felix C."/>
            <person name="Meneses R."/>
            <person name="Goncalves M.F.M."/>
            <person name="Tilleman L."/>
            <person name="Duarte A.S."/>
            <person name="Jorrin-Novo J.V."/>
            <person name="Van de Peer Y."/>
            <person name="Deforce D."/>
            <person name="Van Nieuwerburgh F."/>
            <person name="Esteves A.C."/>
            <person name="Alves A."/>
        </authorList>
    </citation>
    <scope>NUCLEOTIDE SEQUENCE [LARGE SCALE GENOMIC DNA]</scope>
    <source>
        <strain evidence="2 3">LA-SOL3</strain>
    </source>
</reference>
<dbReference type="AlphaFoldDB" id="A0A5N5DPQ2"/>
<feature type="compositionally biased region" description="Basic and acidic residues" evidence="1">
    <location>
        <begin position="120"/>
        <end position="130"/>
    </location>
</feature>
<feature type="compositionally biased region" description="Polar residues" evidence="1">
    <location>
        <begin position="379"/>
        <end position="388"/>
    </location>
</feature>
<proteinExistence type="predicted"/>
<dbReference type="Proteomes" id="UP000325902">
    <property type="component" value="Unassembled WGS sequence"/>
</dbReference>
<accession>A0A5N5DPQ2</accession>
<name>A0A5N5DPQ2_9PEZI</name>